<feature type="compositionally biased region" description="Low complexity" evidence="1">
    <location>
        <begin position="723"/>
        <end position="738"/>
    </location>
</feature>
<proteinExistence type="predicted"/>
<protein>
    <submittedName>
        <fullName evidence="2">Tenascin X</fullName>
    </submittedName>
</protein>
<reference evidence="2" key="1">
    <citation type="journal article" date="2020" name="Molecules">
        <title>2-Hydroxysorangiadenosine: Structure and Biosynthesis of a Myxobacterial Sesquiterpene-Nucleoside.</title>
        <authorList>
            <person name="Okoth D.A."/>
            <person name="Hug J.J."/>
            <person name="Garcia R."/>
            <person name="Sproer C."/>
            <person name="Overmann J."/>
            <person name="Muller R."/>
        </authorList>
    </citation>
    <scope>NUCLEOTIDE SEQUENCE</scope>
    <source>
        <strain evidence="2">MCy10943</strain>
    </source>
</reference>
<dbReference type="InterPro" id="IPR013783">
    <property type="entry name" value="Ig-like_fold"/>
</dbReference>
<evidence type="ECO:0000313" key="2">
    <source>
        <dbReference type="EMBL" id="QKW93809.1"/>
    </source>
</evidence>
<feature type="region of interest" description="Disordered" evidence="1">
    <location>
        <begin position="701"/>
        <end position="744"/>
    </location>
</feature>
<dbReference type="Gene3D" id="2.60.40.10">
    <property type="entry name" value="Immunoglobulins"/>
    <property type="match status" value="1"/>
</dbReference>
<name>A0A7D4XGV8_9BACT</name>
<organism evidence="2">
    <name type="scientific">Vitiosangium cumulatum</name>
    <dbReference type="NCBI Taxonomy" id="1867796"/>
    <lineage>
        <taxon>Bacteria</taxon>
        <taxon>Pseudomonadati</taxon>
        <taxon>Myxococcota</taxon>
        <taxon>Myxococcia</taxon>
        <taxon>Myxococcales</taxon>
        <taxon>Cystobacterineae</taxon>
        <taxon>Archangiaceae</taxon>
        <taxon>Vitiosangium</taxon>
    </lineage>
</organism>
<dbReference type="EMBL" id="MT520816">
    <property type="protein sequence ID" value="QKW93809.1"/>
    <property type="molecule type" value="Genomic_DNA"/>
</dbReference>
<dbReference type="Pfam" id="PF00526">
    <property type="entry name" value="Dicty_CTDC"/>
    <property type="match status" value="1"/>
</dbReference>
<evidence type="ECO:0000256" key="1">
    <source>
        <dbReference type="SAM" id="MobiDB-lite"/>
    </source>
</evidence>
<accession>A0A7D4XGV8</accession>
<sequence>MKRETRADGWGWSLLVLLLTGPLGACREERPPLVDSSSQVRFSQEALAFPATYVGASREGGLRVVSAGRSPVRMVWSPVRGPFSVEGLPERVGPSEEPSVRVRFTPGGPGTFSATLVGTDEAGRTVTLRLSGEGRPVPPCPTPVACHRFTFDAARELCVEQVLEDGTACDPGNACVLDAVCQQGHCKGRERVCDDGNACTTDVCGPLDGCQSVPAPPCPGDGACQEGWCEPSRGCQLRPAPNGTFCGEERGCDLADVCVEGACVKRNPPDGFVCAPASPCQGEGRCHGAQCARPSATALVPDWTYDAAAANRTLHDLLVGPAGDVTLVGFFERSVLDAAGQAPVEAQVTGRRCMLWNERLLCMDLPQQGKVSLMERTTAAPRWSFDLARERPDLAQKASTLFLARLAVMAPDRLAALFEAYPAGQDSRTPCRLYFLVVLDAAGGMVSAQPMEDPLLSECNHPHPFGLASDTAGDLYVTFSPTVSAAAPLRAGTPTLVMAFSPDGVPRWRRTLPIPGGELGLVRGLLMPEGGAEALRTSDGEPVGTLPQTLGRAVATHEVLVPSPEGATVNPDTVPLESPRLRGYAVPGLTPAWTYELPRGAGFMSKELRLGTWPEGETRRTMVLGFAAEDSRPVLVGVRAEDGSEAFRCELGYTPRTVPQLFELGPGTLTLMDGATTCGECDPPFADSRARFQRFTLPELEPAQAPWPGTFGGPGHDHHEDPVSAAPARGASRGAPVPVSRPRP</sequence>
<dbReference type="InterPro" id="IPR001673">
    <property type="entry name" value="S_mold_repeat"/>
</dbReference>
<dbReference type="AlphaFoldDB" id="A0A7D4XGV8"/>